<feature type="transmembrane region" description="Helical" evidence="5">
    <location>
        <begin position="634"/>
        <end position="653"/>
    </location>
</feature>
<dbReference type="SUPFAM" id="SSF101967">
    <property type="entry name" value="Adhesin YadA, collagen-binding domain"/>
    <property type="match status" value="1"/>
</dbReference>
<evidence type="ECO:0000313" key="7">
    <source>
        <dbReference type="EMBL" id="MBA2874734.1"/>
    </source>
</evidence>
<dbReference type="NCBIfam" id="TIGR03062">
    <property type="entry name" value="pip_yhgE_Cterm"/>
    <property type="match status" value="1"/>
</dbReference>
<gene>
    <name evidence="7" type="ORF">HNR31_001505</name>
</gene>
<feature type="domain" description="ABC-2 type transporter transmembrane" evidence="6">
    <location>
        <begin position="26"/>
        <end position="206"/>
    </location>
</feature>
<keyword evidence="8" id="KW-1185">Reference proteome</keyword>
<dbReference type="InterPro" id="IPR013525">
    <property type="entry name" value="ABC2_TM"/>
</dbReference>
<feature type="transmembrane region" description="Helical" evidence="5">
    <location>
        <begin position="517"/>
        <end position="540"/>
    </location>
</feature>
<feature type="transmembrane region" description="Helical" evidence="5">
    <location>
        <begin position="546"/>
        <end position="568"/>
    </location>
</feature>
<name>A0A7W0C027_9BACL</name>
<keyword evidence="3 5" id="KW-1133">Transmembrane helix</keyword>
<comment type="caution">
    <text evidence="7">The sequence shown here is derived from an EMBL/GenBank/DDBJ whole genome shotgun (WGS) entry which is preliminary data.</text>
</comment>
<feature type="domain" description="ABC-2 type transporter transmembrane" evidence="6">
    <location>
        <begin position="412"/>
        <end position="647"/>
    </location>
</feature>
<dbReference type="Gene3D" id="3.40.1710.10">
    <property type="entry name" value="abc type-2 transporter like domain"/>
    <property type="match status" value="1"/>
</dbReference>
<dbReference type="PANTHER" id="PTHR43077:SF5">
    <property type="entry name" value="PHAGE INFECTION PROTEIN"/>
    <property type="match status" value="1"/>
</dbReference>
<dbReference type="AlphaFoldDB" id="A0A7W0C027"/>
<sequence length="664" mass="72235">MNGIKLIFKDWKLLLSNKHGRIALGFLLIVPLIYAGFFLTGYWDPYGRLDQLSVAVVNLDKGAVMDNQPIHAGNDFVKKLKENKDLNFRFVSSKEAENGLKNGRYYMTITIPEDFSKKVTTLMDKHPQPAQLVYKINPGKNFVASQISSTAVKEMKTKLANSITKSYTEGVFNKMLELAKGLGKAADGAKKLNEGTSEAKNGMVQLTNGIHRLTNGATQLQQGSNRLSLGVQKLDQGLQRLQQGTTNLSNGMSQLAIGHQKLENGMDQLTQGTKAWVDGNTKVEQGQAQLEDTANILKAALDQYVQKHLDAARDADMQKIIKISEGIAVATNTLHNGQIQLVEGAKKLNAAQGKIEEGMKQFGVKMNQATEGAKQLSVGAVQLADGFSQWENGFFSLGKGITALTNGEQQLYNGAEKLSNGLTQLTDGTSELSTKLNEAAQKTSTIHTGDAVTTMFSQPVKLVESKLTDVPNYGSGIAPYFLSLGLYVGGIMGANILPLVRREEISGTAHFINKLGLFYSIGLIQTAIVDTLILCVFKLHVTSIPLFILFSLLVSFTFMTFILMLATVFGLVGKFAAITLLILQLATCGGTFPIELNAPIMRSIGQCLPMTYSVRGFQDVILLGDWSQLQQQTFILLSYLVGAALIIWVTCLIQNSKSPTAPAH</sequence>
<dbReference type="Proteomes" id="UP000523087">
    <property type="component" value="Unassembled WGS sequence"/>
</dbReference>
<evidence type="ECO:0000313" key="8">
    <source>
        <dbReference type="Proteomes" id="UP000523087"/>
    </source>
</evidence>
<reference evidence="7 8" key="1">
    <citation type="submission" date="2020-07" db="EMBL/GenBank/DDBJ databases">
        <title>Genomic Encyclopedia of Type Strains, Phase IV (KMG-IV): sequencing the most valuable type-strain genomes for metagenomic binning, comparative biology and taxonomic classification.</title>
        <authorList>
            <person name="Goeker M."/>
        </authorList>
    </citation>
    <scope>NUCLEOTIDE SEQUENCE [LARGE SCALE GENOMIC DNA]</scope>
    <source>
        <strain evidence="7 8">DSM 15730</strain>
    </source>
</reference>
<dbReference type="RefSeq" id="WP_181555609.1">
    <property type="nucleotide sequence ID" value="NZ_JACDUT010000004.1"/>
</dbReference>
<feature type="transmembrane region" description="Helical" evidence="5">
    <location>
        <begin position="477"/>
        <end position="497"/>
    </location>
</feature>
<dbReference type="NCBIfam" id="TIGR03061">
    <property type="entry name" value="pip_yhgE_Nterm"/>
    <property type="match status" value="1"/>
</dbReference>
<evidence type="ECO:0000256" key="1">
    <source>
        <dbReference type="ARBA" id="ARBA00004141"/>
    </source>
</evidence>
<dbReference type="PANTHER" id="PTHR43077">
    <property type="entry name" value="TRANSPORT PERMEASE YVFS-RELATED"/>
    <property type="match status" value="1"/>
</dbReference>
<dbReference type="InterPro" id="IPR017501">
    <property type="entry name" value="Phage_infect_YhgE_C"/>
</dbReference>
<proteinExistence type="predicted"/>
<dbReference type="GO" id="GO:0016020">
    <property type="term" value="C:membrane"/>
    <property type="evidence" value="ECO:0007669"/>
    <property type="project" value="UniProtKB-SubCell"/>
</dbReference>
<feature type="transmembrane region" description="Helical" evidence="5">
    <location>
        <begin position="21"/>
        <end position="43"/>
    </location>
</feature>
<evidence type="ECO:0000256" key="3">
    <source>
        <dbReference type="ARBA" id="ARBA00022989"/>
    </source>
</evidence>
<feature type="transmembrane region" description="Helical" evidence="5">
    <location>
        <begin position="575"/>
        <end position="594"/>
    </location>
</feature>
<evidence type="ECO:0000259" key="6">
    <source>
        <dbReference type="Pfam" id="PF12698"/>
    </source>
</evidence>
<evidence type="ECO:0000256" key="2">
    <source>
        <dbReference type="ARBA" id="ARBA00022692"/>
    </source>
</evidence>
<organism evidence="7 8">
    <name type="scientific">Thermaerobacillus caldiproteolyticus</name>
    <dbReference type="NCBI Taxonomy" id="247480"/>
    <lineage>
        <taxon>Bacteria</taxon>
        <taxon>Bacillati</taxon>
        <taxon>Bacillota</taxon>
        <taxon>Bacilli</taxon>
        <taxon>Bacillales</taxon>
        <taxon>Anoxybacillaceae</taxon>
        <taxon>Thermaerobacillus</taxon>
    </lineage>
</organism>
<dbReference type="NCBIfam" id="TIGR03057">
    <property type="entry name" value="xxxLxxG_by_4"/>
    <property type="match status" value="3"/>
</dbReference>
<dbReference type="GO" id="GO:0140359">
    <property type="term" value="F:ABC-type transporter activity"/>
    <property type="evidence" value="ECO:0007669"/>
    <property type="project" value="InterPro"/>
</dbReference>
<dbReference type="Pfam" id="PF12698">
    <property type="entry name" value="ABC2_membrane_3"/>
    <property type="match status" value="2"/>
</dbReference>
<dbReference type="InterPro" id="IPR023908">
    <property type="entry name" value="xxxLxxG_rpt"/>
</dbReference>
<comment type="subcellular location">
    <subcellularLocation>
        <location evidence="1">Membrane</location>
        <topology evidence="1">Multi-pass membrane protein</topology>
    </subcellularLocation>
</comment>
<protein>
    <submittedName>
        <fullName evidence="7">Putative membrane protein</fullName>
    </submittedName>
</protein>
<dbReference type="InterPro" id="IPR011049">
    <property type="entry name" value="Serralysin-like_metalloprot_C"/>
</dbReference>
<accession>A0A7W0C027</accession>
<dbReference type="InterPro" id="IPR051328">
    <property type="entry name" value="T7SS_ABC-Transporter"/>
</dbReference>
<evidence type="ECO:0000256" key="5">
    <source>
        <dbReference type="SAM" id="Phobius"/>
    </source>
</evidence>
<dbReference type="InterPro" id="IPR017500">
    <property type="entry name" value="Phage_infect_YhgE_N"/>
</dbReference>
<keyword evidence="4 5" id="KW-0472">Membrane</keyword>
<keyword evidence="2 5" id="KW-0812">Transmembrane</keyword>
<dbReference type="EMBL" id="JACDUT010000004">
    <property type="protein sequence ID" value="MBA2874734.1"/>
    <property type="molecule type" value="Genomic_DNA"/>
</dbReference>
<evidence type="ECO:0000256" key="4">
    <source>
        <dbReference type="ARBA" id="ARBA00023136"/>
    </source>
</evidence>